<feature type="compositionally biased region" description="Basic and acidic residues" evidence="1">
    <location>
        <begin position="93"/>
        <end position="105"/>
    </location>
</feature>
<comment type="caution">
    <text evidence="2">The sequence shown here is derived from an EMBL/GenBank/DDBJ whole genome shotgun (WGS) entry which is preliminary data.</text>
</comment>
<sequence length="105" mass="11993">MASIHGETKMSFEEEEEWKRNAKFRDKLIARKKIRVERSAAALRAIGREPPSYELDFSGYNWLLLPPSLLDRTYMHIPGEDSQASDPMKAATARKEVNGVESKIV</sequence>
<dbReference type="AlphaFoldDB" id="A0AA41S241"/>
<dbReference type="Proteomes" id="UP001177140">
    <property type="component" value="Unassembled WGS sequence"/>
</dbReference>
<organism evidence="2 3">
    <name type="scientific">Papaver nudicaule</name>
    <name type="common">Iceland poppy</name>
    <dbReference type="NCBI Taxonomy" id="74823"/>
    <lineage>
        <taxon>Eukaryota</taxon>
        <taxon>Viridiplantae</taxon>
        <taxon>Streptophyta</taxon>
        <taxon>Embryophyta</taxon>
        <taxon>Tracheophyta</taxon>
        <taxon>Spermatophyta</taxon>
        <taxon>Magnoliopsida</taxon>
        <taxon>Ranunculales</taxon>
        <taxon>Papaveraceae</taxon>
        <taxon>Papaveroideae</taxon>
        <taxon>Papaver</taxon>
    </lineage>
</organism>
<gene>
    <name evidence="2" type="ORF">MKW94_019117</name>
</gene>
<keyword evidence="3" id="KW-1185">Reference proteome</keyword>
<evidence type="ECO:0000313" key="2">
    <source>
        <dbReference type="EMBL" id="MCL7028677.1"/>
    </source>
</evidence>
<evidence type="ECO:0000256" key="1">
    <source>
        <dbReference type="SAM" id="MobiDB-lite"/>
    </source>
</evidence>
<accession>A0AA41S241</accession>
<dbReference type="EMBL" id="JAJJMA010082220">
    <property type="protein sequence ID" value="MCL7028677.1"/>
    <property type="molecule type" value="Genomic_DNA"/>
</dbReference>
<name>A0AA41S241_PAPNU</name>
<proteinExistence type="predicted"/>
<evidence type="ECO:0000313" key="3">
    <source>
        <dbReference type="Proteomes" id="UP001177140"/>
    </source>
</evidence>
<protein>
    <submittedName>
        <fullName evidence="2">Uncharacterized protein</fullName>
    </submittedName>
</protein>
<reference evidence="2" key="1">
    <citation type="submission" date="2022-03" db="EMBL/GenBank/DDBJ databases">
        <title>A functionally conserved STORR gene fusion in Papaver species that diverged 16.8 million years ago.</title>
        <authorList>
            <person name="Catania T."/>
        </authorList>
    </citation>
    <scope>NUCLEOTIDE SEQUENCE</scope>
    <source>
        <strain evidence="2">S-191538</strain>
    </source>
</reference>
<feature type="region of interest" description="Disordered" evidence="1">
    <location>
        <begin position="79"/>
        <end position="105"/>
    </location>
</feature>